<protein>
    <recommendedName>
        <fullName evidence="3">isochorismate synthase</fullName>
        <ecNumber evidence="3">5.4.4.2</ecNumber>
    </recommendedName>
    <alternativeName>
        <fullName evidence="5">Isochorismate mutase</fullName>
    </alternativeName>
</protein>
<keyword evidence="8" id="KW-1185">Reference proteome</keyword>
<evidence type="ECO:0000256" key="5">
    <source>
        <dbReference type="ARBA" id="ARBA00041564"/>
    </source>
</evidence>
<dbReference type="EMBL" id="SPQB01000009">
    <property type="protein sequence ID" value="TFU33443.1"/>
    <property type="molecule type" value="Genomic_DNA"/>
</dbReference>
<organism evidence="7 8">
    <name type="scientific">Microbacterium paludicola</name>
    <dbReference type="NCBI Taxonomy" id="300019"/>
    <lineage>
        <taxon>Bacteria</taxon>
        <taxon>Bacillati</taxon>
        <taxon>Actinomycetota</taxon>
        <taxon>Actinomycetes</taxon>
        <taxon>Micrococcales</taxon>
        <taxon>Microbacteriaceae</taxon>
        <taxon>Microbacterium</taxon>
    </lineage>
</organism>
<evidence type="ECO:0000313" key="8">
    <source>
        <dbReference type="Proteomes" id="UP000298358"/>
    </source>
</evidence>
<dbReference type="Pfam" id="PF00425">
    <property type="entry name" value="Chorismate_bind"/>
    <property type="match status" value="1"/>
</dbReference>
<sequence length="420" mass="44545">MVETREADPVEDPLLWASRSWPLAWQRKGDMLVGAGTEILRLDVTGPDRIARIAASWREIMAAAEVDDEVRVPGTGLVAFGAFAFDDGSAQRSTLTVPSTILGRRGGRHWITRIRNARAAAPDEAPQPSDYGSHWSATLGPGRMDPAAHGDAVREALAAIEAGEVKKVVIARDIAGSVPVDADLRRLVRALASGYPDTWTFAVEGIIGASPETLVTVRGGEVTARVLAGTRPRGADADEDSAIIAELAANPKDVDEHEYAVRSVVDALRPHTSALASAEQPFTLKLPNLWHLATDVEGTLSNGSTALDMVRALHPTAAVAGTPREAAMAAIRRIEPFDRGRYAGPVGWIDGNGDGEWAIALRCAQFGVPGETTDRGWMIDPDGTRPVTAHAGGGIVAGSVPEAELLETRVKFRPIVDALA</sequence>
<dbReference type="EC" id="5.4.4.2" evidence="3"/>
<keyword evidence="4 7" id="KW-0413">Isomerase</keyword>
<evidence type="ECO:0000256" key="2">
    <source>
        <dbReference type="ARBA" id="ARBA00005297"/>
    </source>
</evidence>
<evidence type="ECO:0000256" key="1">
    <source>
        <dbReference type="ARBA" id="ARBA00000799"/>
    </source>
</evidence>
<comment type="caution">
    <text evidence="7">The sequence shown here is derived from an EMBL/GenBank/DDBJ whole genome shotgun (WGS) entry which is preliminary data.</text>
</comment>
<reference evidence="7 8" key="1">
    <citation type="submission" date="2019-03" db="EMBL/GenBank/DDBJ databases">
        <title>Diversity of the mouse oral microbiome.</title>
        <authorList>
            <person name="Joseph S."/>
            <person name="Aduse-Opoku J."/>
            <person name="Curtis M."/>
            <person name="Wade W."/>
            <person name="Hashim A."/>
        </authorList>
    </citation>
    <scope>NUCLEOTIDE SEQUENCE [LARGE SCALE GENOMIC DNA]</scope>
    <source>
        <strain evidence="7 8">P1012</strain>
    </source>
</reference>
<dbReference type="InterPro" id="IPR004561">
    <property type="entry name" value="IsoChor_synthase"/>
</dbReference>
<dbReference type="InterPro" id="IPR015890">
    <property type="entry name" value="Chorismate_C"/>
</dbReference>
<dbReference type="AlphaFoldDB" id="A0A4Y9FX33"/>
<evidence type="ECO:0000259" key="6">
    <source>
        <dbReference type="Pfam" id="PF00425"/>
    </source>
</evidence>
<dbReference type="OrthoDB" id="9806579at2"/>
<dbReference type="GO" id="GO:0009697">
    <property type="term" value="P:salicylic acid biosynthetic process"/>
    <property type="evidence" value="ECO:0007669"/>
    <property type="project" value="TreeGrafter"/>
</dbReference>
<feature type="domain" description="Chorismate-utilising enzyme C-terminal" evidence="6">
    <location>
        <begin position="148"/>
        <end position="411"/>
    </location>
</feature>
<dbReference type="GO" id="GO:0008909">
    <property type="term" value="F:isochorismate synthase activity"/>
    <property type="evidence" value="ECO:0007669"/>
    <property type="project" value="UniProtKB-EC"/>
</dbReference>
<gene>
    <name evidence="7" type="ORF">E4U02_06055</name>
</gene>
<dbReference type="NCBIfam" id="TIGR00543">
    <property type="entry name" value="isochor_syn"/>
    <property type="match status" value="1"/>
</dbReference>
<evidence type="ECO:0000256" key="3">
    <source>
        <dbReference type="ARBA" id="ARBA00012824"/>
    </source>
</evidence>
<comment type="similarity">
    <text evidence="2">Belongs to the isochorismate synthase family.</text>
</comment>
<dbReference type="PANTHER" id="PTHR42839">
    <property type="entry name" value="ISOCHORISMATE SYNTHASE ENTC"/>
    <property type="match status" value="1"/>
</dbReference>
<evidence type="ECO:0000256" key="4">
    <source>
        <dbReference type="ARBA" id="ARBA00023235"/>
    </source>
</evidence>
<name>A0A4Y9FX33_9MICO</name>
<accession>A0A4Y9FX33</accession>
<comment type="catalytic activity">
    <reaction evidence="1">
        <text>chorismate = isochorismate</text>
        <dbReference type="Rhea" id="RHEA:18985"/>
        <dbReference type="ChEBI" id="CHEBI:29748"/>
        <dbReference type="ChEBI" id="CHEBI:29780"/>
        <dbReference type="EC" id="5.4.4.2"/>
    </reaction>
</comment>
<proteinExistence type="inferred from homology"/>
<dbReference type="SUPFAM" id="SSF56322">
    <property type="entry name" value="ADC synthase"/>
    <property type="match status" value="1"/>
</dbReference>
<evidence type="ECO:0000313" key="7">
    <source>
        <dbReference type="EMBL" id="TFU33443.1"/>
    </source>
</evidence>
<dbReference type="Proteomes" id="UP000298358">
    <property type="component" value="Unassembled WGS sequence"/>
</dbReference>
<dbReference type="Gene3D" id="3.60.120.10">
    <property type="entry name" value="Anthranilate synthase"/>
    <property type="match status" value="1"/>
</dbReference>
<dbReference type="PANTHER" id="PTHR42839:SF2">
    <property type="entry name" value="ISOCHORISMATE SYNTHASE ENTC"/>
    <property type="match status" value="1"/>
</dbReference>
<dbReference type="InterPro" id="IPR005801">
    <property type="entry name" value="ADC_synthase"/>
</dbReference>